<sequence>MEEYIKRMCERLDIDTFIFNPISEFCDMVEYEIAICFSCGGERAEYDLDDFIETERSLWEEIGPVNKIFCFLHCLKCNELSAIIDMQGNYKE</sequence>
<keyword evidence="2" id="KW-1185">Reference proteome</keyword>
<accession>A0ABW2DN92</accession>
<organism evidence="1 2">
    <name type="scientific">Rufibacter roseus</name>
    <dbReference type="NCBI Taxonomy" id="1567108"/>
    <lineage>
        <taxon>Bacteria</taxon>
        <taxon>Pseudomonadati</taxon>
        <taxon>Bacteroidota</taxon>
        <taxon>Cytophagia</taxon>
        <taxon>Cytophagales</taxon>
        <taxon>Hymenobacteraceae</taxon>
        <taxon>Rufibacter</taxon>
    </lineage>
</organism>
<comment type="caution">
    <text evidence="1">The sequence shown here is derived from an EMBL/GenBank/DDBJ whole genome shotgun (WGS) entry which is preliminary data.</text>
</comment>
<reference evidence="2" key="1">
    <citation type="journal article" date="2019" name="Int. J. Syst. Evol. Microbiol.">
        <title>The Global Catalogue of Microorganisms (GCM) 10K type strain sequencing project: providing services to taxonomists for standard genome sequencing and annotation.</title>
        <authorList>
            <consortium name="The Broad Institute Genomics Platform"/>
            <consortium name="The Broad Institute Genome Sequencing Center for Infectious Disease"/>
            <person name="Wu L."/>
            <person name="Ma J."/>
        </authorList>
    </citation>
    <scope>NUCLEOTIDE SEQUENCE [LARGE SCALE GENOMIC DNA]</scope>
    <source>
        <strain evidence="2">CGMCC 4.7393</strain>
    </source>
</reference>
<evidence type="ECO:0000313" key="2">
    <source>
        <dbReference type="Proteomes" id="UP001596405"/>
    </source>
</evidence>
<dbReference type="EMBL" id="JBHSYQ010000015">
    <property type="protein sequence ID" value="MFC6999170.1"/>
    <property type="molecule type" value="Genomic_DNA"/>
</dbReference>
<proteinExistence type="predicted"/>
<protein>
    <submittedName>
        <fullName evidence="1">Uncharacterized protein</fullName>
    </submittedName>
</protein>
<evidence type="ECO:0000313" key="1">
    <source>
        <dbReference type="EMBL" id="MFC6999170.1"/>
    </source>
</evidence>
<name>A0ABW2DN92_9BACT</name>
<dbReference type="RefSeq" id="WP_066616582.1">
    <property type="nucleotide sequence ID" value="NZ_JBHSYQ010000015.1"/>
</dbReference>
<dbReference type="Proteomes" id="UP001596405">
    <property type="component" value="Unassembled WGS sequence"/>
</dbReference>
<gene>
    <name evidence="1" type="ORF">ACFQHR_16155</name>
</gene>